<organism evidence="1 2">
    <name type="scientific">Xylaria bambusicola</name>
    <dbReference type="NCBI Taxonomy" id="326684"/>
    <lineage>
        <taxon>Eukaryota</taxon>
        <taxon>Fungi</taxon>
        <taxon>Dikarya</taxon>
        <taxon>Ascomycota</taxon>
        <taxon>Pezizomycotina</taxon>
        <taxon>Sordariomycetes</taxon>
        <taxon>Xylariomycetidae</taxon>
        <taxon>Xylariales</taxon>
        <taxon>Xylariaceae</taxon>
        <taxon>Xylaria</taxon>
    </lineage>
</organism>
<evidence type="ECO:0000313" key="1">
    <source>
        <dbReference type="EMBL" id="KAK5633868.1"/>
    </source>
</evidence>
<evidence type="ECO:0000313" key="2">
    <source>
        <dbReference type="Proteomes" id="UP001305414"/>
    </source>
</evidence>
<sequence>MTIRNDGTAIVLVLHGDLGLGVGSQPRAGTVATSIRHGLVQFVGEKVRQGVELGGLVGGISEHETLVTSTELLESLLVVETLGNVGGLLLNADQNTAGLVVEALVGRVVADVFDGITDNLLVVDRGLGGDLTKDHDHAGLGGGLASDLGEGVLL</sequence>
<dbReference type="EMBL" id="JAWHQM010000036">
    <property type="protein sequence ID" value="KAK5633868.1"/>
    <property type="molecule type" value="Genomic_DNA"/>
</dbReference>
<dbReference type="AlphaFoldDB" id="A0AAN7UQF7"/>
<dbReference type="Proteomes" id="UP001305414">
    <property type="component" value="Unassembled WGS sequence"/>
</dbReference>
<protein>
    <submittedName>
        <fullName evidence="1">Uncharacterized protein</fullName>
    </submittedName>
</protein>
<name>A0AAN7UQF7_9PEZI</name>
<accession>A0AAN7UQF7</accession>
<keyword evidence="2" id="KW-1185">Reference proteome</keyword>
<proteinExistence type="predicted"/>
<reference evidence="1 2" key="1">
    <citation type="submission" date="2023-10" db="EMBL/GenBank/DDBJ databases">
        <title>Draft genome sequence of Xylaria bambusicola isolate GMP-LS, the root and basal stem rot pathogen of sugarcane in Indonesia.</title>
        <authorList>
            <person name="Selvaraj P."/>
            <person name="Muralishankar V."/>
            <person name="Muruganantham S."/>
            <person name="Sp S."/>
            <person name="Haryani S."/>
            <person name="Lau K.J.X."/>
            <person name="Naqvi N.I."/>
        </authorList>
    </citation>
    <scope>NUCLEOTIDE SEQUENCE [LARGE SCALE GENOMIC DNA]</scope>
    <source>
        <strain evidence="1">GMP-LS</strain>
    </source>
</reference>
<gene>
    <name evidence="1" type="ORF">RRF57_009581</name>
</gene>
<comment type="caution">
    <text evidence="1">The sequence shown here is derived from an EMBL/GenBank/DDBJ whole genome shotgun (WGS) entry which is preliminary data.</text>
</comment>